<dbReference type="InterPro" id="IPR002142">
    <property type="entry name" value="Peptidase_S49"/>
</dbReference>
<dbReference type="Gene3D" id="3.90.226.10">
    <property type="entry name" value="2-enoyl-CoA Hydratase, Chain A, domain 1"/>
    <property type="match status" value="1"/>
</dbReference>
<dbReference type="CDD" id="cd07023">
    <property type="entry name" value="S49_Sppa_N_C"/>
    <property type="match status" value="1"/>
</dbReference>
<dbReference type="STRING" id="1121428.DESHY_30095"/>
<reference evidence="7 8" key="1">
    <citation type="journal article" date="2013" name="Genome Announc.">
        <title>Genome Sequence of the Sulfate-Reducing Bacterium Desulfotomaculum hydrothermale Lam5(T).</title>
        <authorList>
            <person name="Amin O."/>
            <person name="Fardeau M.L."/>
            <person name="Valette O."/>
            <person name="Hirschler-Rea A."/>
            <person name="Barbe V."/>
            <person name="Medigue C."/>
            <person name="Vacherie B."/>
            <person name="Ollivier B."/>
            <person name="Bertin P.N."/>
            <person name="Dolla A."/>
        </authorList>
    </citation>
    <scope>NUCLEOTIDE SEQUENCE [LARGE SCALE GENOMIC DNA]</scope>
    <source>
        <strain evidence="8">Lam5 / DSM 18033</strain>
    </source>
</reference>
<dbReference type="InterPro" id="IPR029045">
    <property type="entry name" value="ClpP/crotonase-like_dom_sf"/>
</dbReference>
<keyword evidence="5" id="KW-0732">Signal</keyword>
<feature type="domain" description="Peptidase S49" evidence="6">
    <location>
        <begin position="109"/>
        <end position="260"/>
    </location>
</feature>
<name>K8DZJ7_9FIRM</name>
<organism evidence="7 8">
    <name type="scientific">Desulforamulus hydrothermalis Lam5 = DSM 18033</name>
    <dbReference type="NCBI Taxonomy" id="1121428"/>
    <lineage>
        <taxon>Bacteria</taxon>
        <taxon>Bacillati</taxon>
        <taxon>Bacillota</taxon>
        <taxon>Clostridia</taxon>
        <taxon>Eubacteriales</taxon>
        <taxon>Peptococcaceae</taxon>
        <taxon>Desulforamulus</taxon>
    </lineage>
</organism>
<sequence>MRKKLIAGLIIGAVIFSLTAAAAWQGKGRPARRDGSGNKIAVVHIEGMIVSTAPGGFGATGVAAADRIVGELQEARENPDIKAVILKLNTGGGTVVGSDEIGREVARVRRSGKKVVAAMGEMAASGGYWIACQTDKIVANPGTFTGSIGVIMELTNLQDLYNKLGIKFDNVKTGPNKDMGASYRQLTPEQRQIFQSLVNDTYEDFIKVVAEGRRLDPARVRQLADGRIYTGKQAKALGLVDELGDFSEAVKITAQLAGLKGEPELVDMSGQPPFWQQFFSGLQGQSGVPVWPLPLDGLLLVPDPAVLPLRAATK</sequence>
<dbReference type="OrthoDB" id="9764363at2"/>
<dbReference type="NCBIfam" id="TIGR00706">
    <property type="entry name" value="SppA_dom"/>
    <property type="match status" value="1"/>
</dbReference>
<comment type="caution">
    <text evidence="7">The sequence shown here is derived from an EMBL/GenBank/DDBJ whole genome shotgun (WGS) entry which is preliminary data.</text>
</comment>
<keyword evidence="3 7" id="KW-0378">Hydrolase</keyword>
<feature type="chain" id="PRO_5010339387" evidence="5">
    <location>
        <begin position="23"/>
        <end position="314"/>
    </location>
</feature>
<evidence type="ECO:0000259" key="6">
    <source>
        <dbReference type="Pfam" id="PF01343"/>
    </source>
</evidence>
<proteinExistence type="inferred from homology"/>
<accession>K8DZJ7</accession>
<dbReference type="Pfam" id="PF01343">
    <property type="entry name" value="Peptidase_S49"/>
    <property type="match status" value="1"/>
</dbReference>
<dbReference type="EMBL" id="CAOS01000010">
    <property type="protein sequence ID" value="CCO08405.1"/>
    <property type="molecule type" value="Genomic_DNA"/>
</dbReference>
<dbReference type="InterPro" id="IPR047272">
    <property type="entry name" value="S49_SppA_C"/>
</dbReference>
<dbReference type="GO" id="GO:0006508">
    <property type="term" value="P:proteolysis"/>
    <property type="evidence" value="ECO:0007669"/>
    <property type="project" value="UniProtKB-KW"/>
</dbReference>
<evidence type="ECO:0000256" key="1">
    <source>
        <dbReference type="ARBA" id="ARBA00008683"/>
    </source>
</evidence>
<evidence type="ECO:0000256" key="2">
    <source>
        <dbReference type="ARBA" id="ARBA00022670"/>
    </source>
</evidence>
<evidence type="ECO:0000256" key="4">
    <source>
        <dbReference type="ARBA" id="ARBA00022825"/>
    </source>
</evidence>
<dbReference type="EC" id="3.4.21.-" evidence="7"/>
<feature type="signal peptide" evidence="5">
    <location>
        <begin position="1"/>
        <end position="22"/>
    </location>
</feature>
<evidence type="ECO:0000313" key="8">
    <source>
        <dbReference type="Proteomes" id="UP000009315"/>
    </source>
</evidence>
<dbReference type="Proteomes" id="UP000009315">
    <property type="component" value="Unassembled WGS sequence"/>
</dbReference>
<keyword evidence="8" id="KW-1185">Reference proteome</keyword>
<dbReference type="SUPFAM" id="SSF52096">
    <property type="entry name" value="ClpP/crotonase"/>
    <property type="match status" value="1"/>
</dbReference>
<comment type="similarity">
    <text evidence="1">Belongs to the peptidase S49 family.</text>
</comment>
<dbReference type="AlphaFoldDB" id="K8DZJ7"/>
<evidence type="ECO:0000313" key="7">
    <source>
        <dbReference type="EMBL" id="CCO08405.1"/>
    </source>
</evidence>
<evidence type="ECO:0000256" key="3">
    <source>
        <dbReference type="ARBA" id="ARBA00022801"/>
    </source>
</evidence>
<protein>
    <submittedName>
        <fullName evidence="7">Putative signal peptide peptidase sppA</fullName>
        <ecNumber evidence="7">3.4.21.-</ecNumber>
    </submittedName>
</protein>
<dbReference type="Gene3D" id="6.20.330.10">
    <property type="match status" value="1"/>
</dbReference>
<dbReference type="PANTHER" id="PTHR42987">
    <property type="entry name" value="PEPTIDASE S49"/>
    <property type="match status" value="1"/>
</dbReference>
<keyword evidence="4" id="KW-0720">Serine protease</keyword>
<gene>
    <name evidence="7" type="primary">sppA</name>
    <name evidence="7" type="ORF">DESHY_30095</name>
</gene>
<dbReference type="eggNOG" id="COG0616">
    <property type="taxonomic scope" value="Bacteria"/>
</dbReference>
<dbReference type="PANTHER" id="PTHR42987:SF4">
    <property type="entry name" value="PROTEASE SOHB-RELATED"/>
    <property type="match status" value="1"/>
</dbReference>
<keyword evidence="2" id="KW-0645">Protease</keyword>
<dbReference type="GO" id="GO:0008236">
    <property type="term" value="F:serine-type peptidase activity"/>
    <property type="evidence" value="ECO:0007669"/>
    <property type="project" value="UniProtKB-KW"/>
</dbReference>
<dbReference type="InterPro" id="IPR004635">
    <property type="entry name" value="Pept_S49_SppA"/>
</dbReference>
<evidence type="ECO:0000256" key="5">
    <source>
        <dbReference type="SAM" id="SignalP"/>
    </source>
</evidence>